<dbReference type="OrthoDB" id="9776731at2"/>
<dbReference type="Gene3D" id="3.40.630.10">
    <property type="entry name" value="Zn peptidases"/>
    <property type="match status" value="1"/>
</dbReference>
<sequence>MNVKDITKKYKDYIIEKRRYFHMNPEPSLNEYNTSKVIQEELKKLGIPFEIVAKTGIIATIKGKNPGKTVLLRADMDALEVYEKNDVSYKSQKDGLMHACGHDGHIAMLLGAAHVLNDVKNDFSGEVKLLFQPAEETAQGAKAVIEESKITNSIDAAFAIHLWQGVPVGKISLESGARMAAADLFSIKVKGKSGHGSMPHETIDAVVVASAIVMNLQHLVSRNTNPLDTLVVTVGKLVAGTRHNIIAGEALLEGTIRSFSDEVWKKVPEQLERVVKNTAAAYDASVEINLTRATPPLVNNQDISNILKNSAVKLYGEEVVTKYEKTPGGEDFAYFTQVVPGALAFVGIRNDAKGINSPHHSETFNMDEEALELGANLYAQFAIDFLNSEK</sequence>
<feature type="binding site" evidence="3">
    <location>
        <position position="102"/>
    </location>
    <ligand>
        <name>Mn(2+)</name>
        <dbReference type="ChEBI" id="CHEBI:29035"/>
        <label>2</label>
    </ligand>
</feature>
<dbReference type="PIRSF" id="PIRSF005962">
    <property type="entry name" value="Pept_M20D_amidohydro"/>
    <property type="match status" value="1"/>
</dbReference>
<accession>A0A0M4RX52</accession>
<dbReference type="InterPro" id="IPR011650">
    <property type="entry name" value="Peptidase_M20_dimer"/>
</dbReference>
<dbReference type="SUPFAM" id="SSF55031">
    <property type="entry name" value="Bacterial exopeptidase dimerisation domain"/>
    <property type="match status" value="1"/>
</dbReference>
<evidence type="ECO:0000256" key="1">
    <source>
        <dbReference type="ARBA" id="ARBA00006153"/>
    </source>
</evidence>
<comment type="cofactor">
    <cofactor evidence="3">
        <name>Mn(2+)</name>
        <dbReference type="ChEBI" id="CHEBI:29035"/>
    </cofactor>
    <text evidence="3">The Mn(2+) ion enhances activity.</text>
</comment>
<dbReference type="PANTHER" id="PTHR11014">
    <property type="entry name" value="PEPTIDASE M20 FAMILY MEMBER"/>
    <property type="match status" value="1"/>
</dbReference>
<evidence type="ECO:0000259" key="4">
    <source>
        <dbReference type="Pfam" id="PF07687"/>
    </source>
</evidence>
<dbReference type="Pfam" id="PF07687">
    <property type="entry name" value="M20_dimer"/>
    <property type="match status" value="1"/>
</dbReference>
<dbReference type="InterPro" id="IPR017439">
    <property type="entry name" value="Amidohydrolase"/>
</dbReference>
<dbReference type="FunFam" id="3.30.70.360:FF:000014">
    <property type="entry name" value="N-acyl-L-amino acid amidohydrolase"/>
    <property type="match status" value="1"/>
</dbReference>
<dbReference type="Pfam" id="PF01546">
    <property type="entry name" value="Peptidase_M20"/>
    <property type="match status" value="1"/>
</dbReference>
<proteinExistence type="inferred from homology"/>
<dbReference type="SUPFAM" id="SSF53187">
    <property type="entry name" value="Zn-dependent exopeptidases"/>
    <property type="match status" value="1"/>
</dbReference>
<dbReference type="CDD" id="cd08019">
    <property type="entry name" value="M20_Acy1-like"/>
    <property type="match status" value="1"/>
</dbReference>
<evidence type="ECO:0000313" key="6">
    <source>
        <dbReference type="Proteomes" id="UP000063147"/>
    </source>
</evidence>
<dbReference type="Gene3D" id="3.30.70.360">
    <property type="match status" value="1"/>
</dbReference>
<keyword evidence="3" id="KW-0479">Metal-binding</keyword>
<feature type="binding site" evidence="3">
    <location>
        <position position="161"/>
    </location>
    <ligand>
        <name>Mn(2+)</name>
        <dbReference type="ChEBI" id="CHEBI:29035"/>
        <label>2</label>
    </ligand>
</feature>
<protein>
    <submittedName>
        <fullName evidence="5">Peptidase M20</fullName>
    </submittedName>
</protein>
<dbReference type="Proteomes" id="UP000063147">
    <property type="component" value="Chromosome"/>
</dbReference>
<name>A0A0M4RX52_9FUSO</name>
<dbReference type="EMBL" id="CP012713">
    <property type="protein sequence ID" value="ALF17980.1"/>
    <property type="molecule type" value="Genomic_DNA"/>
</dbReference>
<evidence type="ECO:0000256" key="2">
    <source>
        <dbReference type="ARBA" id="ARBA00022801"/>
    </source>
</evidence>
<comment type="similarity">
    <text evidence="1">Belongs to the peptidase M20 family.</text>
</comment>
<feature type="binding site" evidence="3">
    <location>
        <position position="136"/>
    </location>
    <ligand>
        <name>Mn(2+)</name>
        <dbReference type="ChEBI" id="CHEBI:29035"/>
        <label>2</label>
    </ligand>
</feature>
<evidence type="ECO:0000313" key="5">
    <source>
        <dbReference type="EMBL" id="ALF17980.1"/>
    </source>
</evidence>
<organism evidence="5">
    <name type="scientific">Fusobacterium animalis</name>
    <dbReference type="NCBI Taxonomy" id="76859"/>
    <lineage>
        <taxon>Bacteria</taxon>
        <taxon>Fusobacteriati</taxon>
        <taxon>Fusobacteriota</taxon>
        <taxon>Fusobacteriia</taxon>
        <taxon>Fusobacteriales</taxon>
        <taxon>Fusobacteriaceae</taxon>
        <taxon>Fusobacterium</taxon>
    </lineage>
</organism>
<keyword evidence="2" id="KW-0378">Hydrolase</keyword>
<dbReference type="InterPro" id="IPR002933">
    <property type="entry name" value="Peptidase_M20"/>
</dbReference>
<dbReference type="PATRIC" id="fig|76859.3.peg.1464"/>
<dbReference type="NCBIfam" id="TIGR01891">
    <property type="entry name" value="amidohydrolases"/>
    <property type="match status" value="1"/>
</dbReference>
<feature type="binding site" evidence="3">
    <location>
        <position position="360"/>
    </location>
    <ligand>
        <name>Mn(2+)</name>
        <dbReference type="ChEBI" id="CHEBI:29035"/>
        <label>2</label>
    </ligand>
</feature>
<dbReference type="AlphaFoldDB" id="A0A0M4RX52"/>
<feature type="binding site" evidence="3">
    <location>
        <position position="100"/>
    </location>
    <ligand>
        <name>Mn(2+)</name>
        <dbReference type="ChEBI" id="CHEBI:29035"/>
        <label>2</label>
    </ligand>
</feature>
<feature type="domain" description="Peptidase M20 dimerisation" evidence="4">
    <location>
        <begin position="185"/>
        <end position="282"/>
    </location>
</feature>
<dbReference type="GO" id="GO:0046872">
    <property type="term" value="F:metal ion binding"/>
    <property type="evidence" value="ECO:0007669"/>
    <property type="project" value="UniProtKB-KW"/>
</dbReference>
<dbReference type="PANTHER" id="PTHR11014:SF63">
    <property type="entry name" value="METALLOPEPTIDASE, PUTATIVE (AFU_ORTHOLOGUE AFUA_6G09600)-RELATED"/>
    <property type="match status" value="1"/>
</dbReference>
<dbReference type="InterPro" id="IPR036264">
    <property type="entry name" value="Bact_exopeptidase_dim_dom"/>
</dbReference>
<dbReference type="RefSeq" id="WP_060676310.1">
    <property type="nucleotide sequence ID" value="NZ_CP012713.1"/>
</dbReference>
<keyword evidence="3" id="KW-0464">Manganese</keyword>
<gene>
    <name evidence="5" type="ORF">RN98_07275</name>
</gene>
<evidence type="ECO:0000256" key="3">
    <source>
        <dbReference type="PIRSR" id="PIRSR005962-1"/>
    </source>
</evidence>
<reference evidence="5 6" key="1">
    <citation type="submission" date="2015-09" db="EMBL/GenBank/DDBJ databases">
        <authorList>
            <person name="Jackson K.R."/>
            <person name="Lunt B.L."/>
            <person name="Fisher J.N.B."/>
            <person name="Gardner A.V."/>
            <person name="Bailey M.E."/>
            <person name="Deus L.M."/>
            <person name="Earl A.S."/>
            <person name="Gibby P.D."/>
            <person name="Hartmann K.A."/>
            <person name="Liu J.E."/>
            <person name="Manci A.M."/>
            <person name="Nielsen D.A."/>
            <person name="Solomon M.B."/>
            <person name="Breakwell D.P."/>
            <person name="Burnett S.H."/>
            <person name="Grose J.H."/>
        </authorList>
    </citation>
    <scope>NUCLEOTIDE SEQUENCE [LARGE SCALE GENOMIC DNA]</scope>
    <source>
        <strain evidence="5 6">KCOM 1279</strain>
    </source>
</reference>
<dbReference type="GO" id="GO:0016787">
    <property type="term" value="F:hydrolase activity"/>
    <property type="evidence" value="ECO:0007669"/>
    <property type="project" value="UniProtKB-KW"/>
</dbReference>